<gene>
    <name evidence="2" type="ORF">GN958_ATG22888</name>
</gene>
<proteinExistence type="predicted"/>
<accession>A0A8S9TK19</accession>
<dbReference type="Proteomes" id="UP000704712">
    <property type="component" value="Unassembled WGS sequence"/>
</dbReference>
<feature type="region of interest" description="Disordered" evidence="1">
    <location>
        <begin position="1"/>
        <end position="28"/>
    </location>
</feature>
<sequence length="381" mass="42948">MSSSSVMSPRLPSPKASPTTATSDGGIPATASTIGDVMYNGTMNLEEAESCLMVFGAKQLRTEYYLRQLRIVKKGPDANDHKSGYVALLMQQKRAFSEMQRLGVEEGPAKRGVVGNKRRTRHCMLRLLNVMFSDLFDHRLHEIDARATRAELDTNMTQEKSTFWTDFHSAYLSSRPEFSKLVSPLAVFEKCNPEFTVPHEAAKLRNMWKDITGRYATAVANSQISGVHDNDFFSFCSGKIDVLYMREWMREKPGLLESVEGKLPKRARLHTMEGGSDSDDDEVGGSRQSKKQRTRSKKGKSKVKEINLSDILTTMQANNASAQALELDCRLAQLMSSLNSLMELRERILRAPEGKYTHDDLMEVNEDIEQVRAKKKALIRK</sequence>
<feature type="region of interest" description="Disordered" evidence="1">
    <location>
        <begin position="270"/>
        <end position="302"/>
    </location>
</feature>
<dbReference type="EMBL" id="JAACNO010003210">
    <property type="protein sequence ID" value="KAF4127922.1"/>
    <property type="molecule type" value="Genomic_DNA"/>
</dbReference>
<evidence type="ECO:0000256" key="1">
    <source>
        <dbReference type="SAM" id="MobiDB-lite"/>
    </source>
</evidence>
<organism evidence="2 3">
    <name type="scientific">Phytophthora infestans</name>
    <name type="common">Potato late blight agent</name>
    <name type="synonym">Botrytis infestans</name>
    <dbReference type="NCBI Taxonomy" id="4787"/>
    <lineage>
        <taxon>Eukaryota</taxon>
        <taxon>Sar</taxon>
        <taxon>Stramenopiles</taxon>
        <taxon>Oomycota</taxon>
        <taxon>Peronosporomycetes</taxon>
        <taxon>Peronosporales</taxon>
        <taxon>Peronosporaceae</taxon>
        <taxon>Phytophthora</taxon>
    </lineage>
</organism>
<protein>
    <submittedName>
        <fullName evidence="2">Uncharacterized protein</fullName>
    </submittedName>
</protein>
<dbReference type="AlphaFoldDB" id="A0A8S9TK19"/>
<name>A0A8S9TK19_PHYIN</name>
<comment type="caution">
    <text evidence="2">The sequence shown here is derived from an EMBL/GenBank/DDBJ whole genome shotgun (WGS) entry which is preliminary data.</text>
</comment>
<evidence type="ECO:0000313" key="3">
    <source>
        <dbReference type="Proteomes" id="UP000704712"/>
    </source>
</evidence>
<feature type="compositionally biased region" description="Basic residues" evidence="1">
    <location>
        <begin position="288"/>
        <end position="301"/>
    </location>
</feature>
<evidence type="ECO:0000313" key="2">
    <source>
        <dbReference type="EMBL" id="KAF4127922.1"/>
    </source>
</evidence>
<feature type="compositionally biased region" description="Low complexity" evidence="1">
    <location>
        <begin position="1"/>
        <end position="14"/>
    </location>
</feature>
<reference evidence="2" key="1">
    <citation type="submission" date="2020-03" db="EMBL/GenBank/DDBJ databases">
        <title>Hybrid Assembly of Korean Phytophthora infestans isolates.</title>
        <authorList>
            <person name="Prokchorchik M."/>
            <person name="Lee Y."/>
            <person name="Seo J."/>
            <person name="Cho J.-H."/>
            <person name="Park Y.-E."/>
            <person name="Jang D.-C."/>
            <person name="Im J.-S."/>
            <person name="Choi J.-G."/>
            <person name="Park H.-J."/>
            <person name="Lee G.-B."/>
            <person name="Lee Y.-G."/>
            <person name="Hong S.-Y."/>
            <person name="Cho K."/>
            <person name="Sohn K.H."/>
        </authorList>
    </citation>
    <scope>NUCLEOTIDE SEQUENCE</scope>
    <source>
        <strain evidence="2">KR_2_A2</strain>
    </source>
</reference>